<evidence type="ECO:0000256" key="3">
    <source>
        <dbReference type="ARBA" id="ARBA00023242"/>
    </source>
</evidence>
<dbReference type="InterPro" id="IPR032308">
    <property type="entry name" value="TDBD"/>
</dbReference>
<dbReference type="EnsemblPlants" id="Solyc02g066890.1.1">
    <property type="protein sequence ID" value="Solyc02g066890.1.1"/>
    <property type="gene ID" value="Solyc02g066890.1"/>
</dbReference>
<evidence type="ECO:0000313" key="7">
    <source>
        <dbReference type="EnsemblPlants" id="Solyc02g066890.1.1"/>
    </source>
</evidence>
<dbReference type="HOGENOM" id="CLU_043740_0_0_1"/>
<evidence type="ECO:0000313" key="8">
    <source>
        <dbReference type="Proteomes" id="UP000004994"/>
    </source>
</evidence>
<keyword evidence="3 4" id="KW-0539">Nucleus</keyword>
<feature type="region of interest" description="Disordered" evidence="5">
    <location>
        <begin position="202"/>
        <end position="233"/>
    </location>
</feature>
<dbReference type="KEGG" id="sly:109119484"/>
<protein>
    <recommendedName>
        <fullName evidence="4">Ninja-family protein</fullName>
    </recommendedName>
    <alternativeName>
        <fullName evidence="4">ABI-binding protein</fullName>
    </alternativeName>
</protein>
<feature type="compositionally biased region" description="Low complexity" evidence="5">
    <location>
        <begin position="203"/>
        <end position="222"/>
    </location>
</feature>
<dbReference type="PhylomeDB" id="K4B721"/>
<evidence type="ECO:0000256" key="5">
    <source>
        <dbReference type="SAM" id="MobiDB-lite"/>
    </source>
</evidence>
<dbReference type="Pfam" id="PF16135">
    <property type="entry name" value="TDBD"/>
    <property type="match status" value="1"/>
</dbReference>
<dbReference type="Proteomes" id="UP000004994">
    <property type="component" value="Chromosome 2"/>
</dbReference>
<dbReference type="STRING" id="4081.K4B721"/>
<evidence type="ECO:0000259" key="6">
    <source>
        <dbReference type="Pfam" id="PF16135"/>
    </source>
</evidence>
<reference evidence="7" key="1">
    <citation type="journal article" date="2012" name="Nature">
        <title>The tomato genome sequence provides insights into fleshy fruit evolution.</title>
        <authorList>
            <consortium name="Tomato Genome Consortium"/>
        </authorList>
    </citation>
    <scope>NUCLEOTIDE SEQUENCE [LARGE SCALE GENOMIC DNA]</scope>
    <source>
        <strain evidence="7">cv. Heinz 1706</strain>
    </source>
</reference>
<feature type="domain" description="Tify" evidence="6">
    <location>
        <begin position="322"/>
        <end position="356"/>
    </location>
</feature>
<evidence type="ECO:0000256" key="2">
    <source>
        <dbReference type="ARBA" id="ARBA00006081"/>
    </source>
</evidence>
<dbReference type="OrthoDB" id="667358at2759"/>
<keyword evidence="8" id="KW-1185">Reference proteome</keyword>
<dbReference type="GO" id="GO:0045892">
    <property type="term" value="P:negative regulation of DNA-templated transcription"/>
    <property type="evidence" value="ECO:0000318"/>
    <property type="project" value="GO_Central"/>
</dbReference>
<comment type="subcellular location">
    <subcellularLocation>
        <location evidence="1 4">Nucleus</location>
    </subcellularLocation>
</comment>
<dbReference type="PaxDb" id="4081-Solyc02g066890.1.1"/>
<organism evidence="7">
    <name type="scientific">Solanum lycopersicum</name>
    <name type="common">Tomato</name>
    <name type="synonym">Lycopersicon esculentum</name>
    <dbReference type="NCBI Taxonomy" id="4081"/>
    <lineage>
        <taxon>Eukaryota</taxon>
        <taxon>Viridiplantae</taxon>
        <taxon>Streptophyta</taxon>
        <taxon>Embryophyta</taxon>
        <taxon>Tracheophyta</taxon>
        <taxon>Spermatophyta</taxon>
        <taxon>Magnoliopsida</taxon>
        <taxon>eudicotyledons</taxon>
        <taxon>Gunneridae</taxon>
        <taxon>Pentapetalae</taxon>
        <taxon>asterids</taxon>
        <taxon>lamiids</taxon>
        <taxon>Solanales</taxon>
        <taxon>Solanaceae</taxon>
        <taxon>Solanoideae</taxon>
        <taxon>Solaneae</taxon>
        <taxon>Solanum</taxon>
        <taxon>Solanum subgen. Lycopersicon</taxon>
    </lineage>
</organism>
<proteinExistence type="inferred from homology"/>
<dbReference type="InterPro" id="IPR031307">
    <property type="entry name" value="Ninja_fam"/>
</dbReference>
<name>K4B721_SOLLC</name>
<comment type="similarity">
    <text evidence="2 4">Belongs to the Ninja family.</text>
</comment>
<dbReference type="GeneID" id="109119484"/>
<dbReference type="Gramene" id="Solyc02g066890.1.1">
    <property type="protein sequence ID" value="Solyc02g066890.1.1"/>
    <property type="gene ID" value="Solyc02g066890.1"/>
</dbReference>
<dbReference type="PANTHER" id="PTHR31413">
    <property type="entry name" value="AFP HOMOLOG 2"/>
    <property type="match status" value="1"/>
</dbReference>
<accession>K4B721</accession>
<dbReference type="GO" id="GO:0005634">
    <property type="term" value="C:nucleus"/>
    <property type="evidence" value="ECO:0000318"/>
    <property type="project" value="GO_Central"/>
</dbReference>
<dbReference type="GO" id="GO:0007165">
    <property type="term" value="P:signal transduction"/>
    <property type="evidence" value="ECO:0007669"/>
    <property type="project" value="InterPro"/>
</dbReference>
<dbReference type="PANTHER" id="PTHR31413:SF47">
    <property type="entry name" value="NINJA-FAMILY PROTEIN"/>
    <property type="match status" value="1"/>
</dbReference>
<dbReference type="AlphaFoldDB" id="K4B721"/>
<dbReference type="InParanoid" id="K4B721"/>
<reference evidence="7" key="2">
    <citation type="submission" date="2015-06" db="UniProtKB">
        <authorList>
            <consortium name="EnsemblPlants"/>
        </authorList>
    </citation>
    <scope>IDENTIFICATION</scope>
    <source>
        <strain evidence="7">cv. Heinz 1706</strain>
    </source>
</reference>
<dbReference type="eggNOG" id="ENOG502QW6K">
    <property type="taxonomic scope" value="Eukaryota"/>
</dbReference>
<evidence type="ECO:0000256" key="4">
    <source>
        <dbReference type="RuleBase" id="RU369029"/>
    </source>
</evidence>
<evidence type="ECO:0000256" key="1">
    <source>
        <dbReference type="ARBA" id="ARBA00004123"/>
    </source>
</evidence>
<sequence length="359" mass="40918">MEKANHQDKGKKIVEDVSVDLKLDLPMETQMEYWRQRNLLPPMDTEMEWRQQNYPFSLTRTSSLPRDIEIEWRKRLEAEMAWRRRMDTEIESRNRLEAEMDWRRRMETEIECRRRMETDTEWRQISGPFSVTRAASMPPMETQTEWGKMSDPFYVNRKASLPPMETGMDLKERRDLQTQTRGDTQQNRWDKLKNVIVVEENEGNGTSSLPSPSGSGSVGSFGLARTSSQTQQHLPNQVDGTFIEGASGSSNAIPLVSGTLEQMQHLVLAAIEATNEQSPNFSTKEGLRKFLLKMPGVSTKGDGPNGKKTEGFLYAYKRGGEVKIVCICHGYFLSPAKFVKHAGGGDVENPLRLINVDPN</sequence>
<comment type="function">
    <text evidence="4">Acts as a negative regulator of abscisic acid (ABA) response.</text>
</comment>